<keyword evidence="1" id="KW-0472">Membrane</keyword>
<evidence type="ECO:0000256" key="1">
    <source>
        <dbReference type="SAM" id="Phobius"/>
    </source>
</evidence>
<dbReference type="EMBL" id="LAJX01000007">
    <property type="protein sequence ID" value="KJV07999.1"/>
    <property type="molecule type" value="Genomic_DNA"/>
</dbReference>
<reference evidence="2 3" key="2">
    <citation type="journal article" date="2016" name="Microb. Ecol.">
        <title>Genome Characteristics of a Novel Type I Methanotroph (Sn10-6) Isolated from a Flooded Indian Rice Field.</title>
        <authorList>
            <person name="Rahalkar M.C."/>
            <person name="Pandit P.S."/>
            <person name="Dhakephalkar P.K."/>
            <person name="Pore S."/>
            <person name="Arora P."/>
            <person name="Kapse N."/>
        </authorList>
    </citation>
    <scope>NUCLEOTIDE SEQUENCE [LARGE SCALE GENOMIC DNA]</scope>
    <source>
        <strain evidence="2 3">Sn10-6</strain>
    </source>
</reference>
<protein>
    <submittedName>
        <fullName evidence="2">Uncharacterized protein</fullName>
    </submittedName>
</protein>
<feature type="transmembrane region" description="Helical" evidence="1">
    <location>
        <begin position="40"/>
        <end position="58"/>
    </location>
</feature>
<dbReference type="RefSeq" id="WP_045777770.1">
    <property type="nucleotide sequence ID" value="NZ_LAJX01000007.1"/>
</dbReference>
<evidence type="ECO:0000313" key="2">
    <source>
        <dbReference type="EMBL" id="KJV07999.1"/>
    </source>
</evidence>
<comment type="caution">
    <text evidence="2">The sequence shown here is derived from an EMBL/GenBank/DDBJ whole genome shotgun (WGS) entry which is preliminary data.</text>
</comment>
<name>A0A0F3IQW4_9GAMM</name>
<proteinExistence type="predicted"/>
<evidence type="ECO:0000313" key="3">
    <source>
        <dbReference type="Proteomes" id="UP000033684"/>
    </source>
</evidence>
<dbReference type="AlphaFoldDB" id="A0A0F3IQW4"/>
<sequence length="69" mass="7476">MMSVIGFAATVIIGIWFLLIAVGGAIFCYGFSGRITKYEAFFAIGFAVLGLLTLYWAFSNSPISMVINL</sequence>
<keyword evidence="3" id="KW-1185">Reference proteome</keyword>
<gene>
    <name evidence="2" type="ORF">VZ94_00850</name>
</gene>
<keyword evidence="1" id="KW-0812">Transmembrane</keyword>
<accession>A0A0F3IQW4</accession>
<feature type="transmembrane region" description="Helical" evidence="1">
    <location>
        <begin position="6"/>
        <end position="28"/>
    </location>
</feature>
<keyword evidence="1" id="KW-1133">Transmembrane helix</keyword>
<reference evidence="3" key="1">
    <citation type="submission" date="2015-03" db="EMBL/GenBank/DDBJ databases">
        <title>Draft genome sequence of a novel methanotroph (Sn10-6) isolated from flooded ricefield rhizosphere in India.</title>
        <authorList>
            <person name="Pandit P.S."/>
            <person name="Pore S.D."/>
            <person name="Arora P."/>
            <person name="Kapse N.G."/>
            <person name="Dhakephalkar P.K."/>
            <person name="Rahalkar M.C."/>
        </authorList>
    </citation>
    <scope>NUCLEOTIDE SEQUENCE [LARGE SCALE GENOMIC DNA]</scope>
    <source>
        <strain evidence="3">Sn10-6</strain>
    </source>
</reference>
<dbReference type="Proteomes" id="UP000033684">
    <property type="component" value="Unassembled WGS sequence"/>
</dbReference>
<organism evidence="2 3">
    <name type="scientific">Methylocucumis oryzae</name>
    <dbReference type="NCBI Taxonomy" id="1632867"/>
    <lineage>
        <taxon>Bacteria</taxon>
        <taxon>Pseudomonadati</taxon>
        <taxon>Pseudomonadota</taxon>
        <taxon>Gammaproteobacteria</taxon>
        <taxon>Methylococcales</taxon>
        <taxon>Methylococcaceae</taxon>
        <taxon>Methylocucumis</taxon>
    </lineage>
</organism>